<organism evidence="1 2">
    <name type="scientific">Alloscardovia macacae</name>
    <dbReference type="NCBI Taxonomy" id="1160091"/>
    <lineage>
        <taxon>Bacteria</taxon>
        <taxon>Bacillati</taxon>
        <taxon>Actinomycetota</taxon>
        <taxon>Actinomycetes</taxon>
        <taxon>Bifidobacteriales</taxon>
        <taxon>Bifidobacteriaceae</taxon>
        <taxon>Alloscardovia</taxon>
    </lineage>
</organism>
<dbReference type="STRING" id="1160091.B9T39_00610"/>
<dbReference type="NCBIfam" id="TIGR01509">
    <property type="entry name" value="HAD-SF-IA-v3"/>
    <property type="match status" value="1"/>
</dbReference>
<dbReference type="PRINTS" id="PR00413">
    <property type="entry name" value="HADHALOGNASE"/>
</dbReference>
<reference evidence="1 2" key="1">
    <citation type="submission" date="2017-04" db="EMBL/GenBank/DDBJ databases">
        <title>Draft genome sequences of Alloscardovia macacae UMA81211 and UMA81212 isolated from the feces of a rhesus macaque (Macaca mulatta).</title>
        <authorList>
            <person name="Albert K."/>
            <person name="Sela D.A."/>
        </authorList>
    </citation>
    <scope>NUCLEOTIDE SEQUENCE [LARGE SCALE GENOMIC DNA]</scope>
    <source>
        <strain evidence="1 2">UMA81212</strain>
    </source>
</reference>
<dbReference type="NCBIfam" id="TIGR01549">
    <property type="entry name" value="HAD-SF-IA-v1"/>
    <property type="match status" value="1"/>
</dbReference>
<name>A0A1Y2T0G9_9BIFI</name>
<dbReference type="InterPro" id="IPR041492">
    <property type="entry name" value="HAD_2"/>
</dbReference>
<dbReference type="EMBL" id="NEKC01000001">
    <property type="protein sequence ID" value="OTA30241.1"/>
    <property type="molecule type" value="Genomic_DNA"/>
</dbReference>
<evidence type="ECO:0000313" key="1">
    <source>
        <dbReference type="EMBL" id="OTA30241.1"/>
    </source>
</evidence>
<dbReference type="AlphaFoldDB" id="A0A1Y2T0G9"/>
<dbReference type="PANTHER" id="PTHR18901">
    <property type="entry name" value="2-DEOXYGLUCOSE-6-PHOSPHATE PHOSPHATASE 2"/>
    <property type="match status" value="1"/>
</dbReference>
<dbReference type="Proteomes" id="UP000243540">
    <property type="component" value="Unassembled WGS sequence"/>
</dbReference>
<gene>
    <name evidence="1" type="ORF">B9T39_00610</name>
</gene>
<dbReference type="RefSeq" id="WP_086105883.1">
    <property type="nucleotide sequence ID" value="NZ_NEKB01000001.1"/>
</dbReference>
<comment type="caution">
    <text evidence="1">The sequence shown here is derived from an EMBL/GenBank/DDBJ whole genome shotgun (WGS) entry which is preliminary data.</text>
</comment>
<evidence type="ECO:0000313" key="2">
    <source>
        <dbReference type="Proteomes" id="UP000243540"/>
    </source>
</evidence>
<evidence type="ECO:0008006" key="3">
    <source>
        <dbReference type="Google" id="ProtNLM"/>
    </source>
</evidence>
<protein>
    <recommendedName>
        <fullName evidence="3">Haloacid dehalogenase</fullName>
    </recommendedName>
</protein>
<dbReference type="Gene3D" id="1.10.150.240">
    <property type="entry name" value="Putative phosphatase, domain 2"/>
    <property type="match status" value="1"/>
</dbReference>
<proteinExistence type="predicted"/>
<dbReference type="OrthoDB" id="9797743at2"/>
<dbReference type="PANTHER" id="PTHR18901:SF38">
    <property type="entry name" value="PSEUDOURIDINE-5'-PHOSPHATASE"/>
    <property type="match status" value="1"/>
</dbReference>
<accession>A0A1Y2T0G9</accession>
<dbReference type="InterPro" id="IPR006439">
    <property type="entry name" value="HAD-SF_hydro_IA"/>
</dbReference>
<dbReference type="GO" id="GO:0016791">
    <property type="term" value="F:phosphatase activity"/>
    <property type="evidence" value="ECO:0007669"/>
    <property type="project" value="TreeGrafter"/>
</dbReference>
<dbReference type="Gene3D" id="3.40.50.1000">
    <property type="entry name" value="HAD superfamily/HAD-like"/>
    <property type="match status" value="1"/>
</dbReference>
<dbReference type="CDD" id="cd07505">
    <property type="entry name" value="HAD_BPGM-like"/>
    <property type="match status" value="1"/>
</dbReference>
<dbReference type="SFLD" id="SFLDS00003">
    <property type="entry name" value="Haloacid_Dehalogenase"/>
    <property type="match status" value="1"/>
</dbReference>
<sequence>MTIRAAIFDFDGTLFDSMPIWENLSSAYLLSLGFTPQADLEDVVVTMSLEDAARYFRSEYGVTKSVDEILADIHERIDHAYRYEVLPKPGIPEFLGSLALQGVRMGIATATDRKFIELALERCGLAHYFATIVTSVDVGTSKREPDIYREALRRLHAERHETLVFEDALHAAQTAARDGFTVVGVPDASEPNQAALKDISTYYVEENRYEDCINYSGQ</sequence>
<dbReference type="Pfam" id="PF13419">
    <property type="entry name" value="HAD_2"/>
    <property type="match status" value="1"/>
</dbReference>
<dbReference type="SFLD" id="SFLDG01129">
    <property type="entry name" value="C1.5:_HAD__Beta-PGM__Phosphata"/>
    <property type="match status" value="1"/>
</dbReference>
<dbReference type="InterPro" id="IPR023214">
    <property type="entry name" value="HAD_sf"/>
</dbReference>
<dbReference type="InterPro" id="IPR036412">
    <property type="entry name" value="HAD-like_sf"/>
</dbReference>
<dbReference type="InterPro" id="IPR023198">
    <property type="entry name" value="PGP-like_dom2"/>
</dbReference>
<dbReference type="SUPFAM" id="SSF56784">
    <property type="entry name" value="HAD-like"/>
    <property type="match status" value="1"/>
</dbReference>